<dbReference type="PRINTS" id="PR00080">
    <property type="entry name" value="SDRFAMILY"/>
</dbReference>
<evidence type="ECO:0000256" key="2">
    <source>
        <dbReference type="ARBA" id="ARBA00023002"/>
    </source>
</evidence>
<evidence type="ECO:0008006" key="5">
    <source>
        <dbReference type="Google" id="ProtNLM"/>
    </source>
</evidence>
<dbReference type="CDD" id="cd05233">
    <property type="entry name" value="SDR_c"/>
    <property type="match status" value="1"/>
</dbReference>
<organism evidence="3 4">
    <name type="scientific">Novosphingobium malaysiense</name>
    <dbReference type="NCBI Taxonomy" id="1348853"/>
    <lineage>
        <taxon>Bacteria</taxon>
        <taxon>Pseudomonadati</taxon>
        <taxon>Pseudomonadota</taxon>
        <taxon>Alphaproteobacteria</taxon>
        <taxon>Sphingomonadales</taxon>
        <taxon>Sphingomonadaceae</taxon>
        <taxon>Novosphingobium</taxon>
    </lineage>
</organism>
<dbReference type="EMBL" id="JTDI01000009">
    <property type="protein sequence ID" value="KHK89135.1"/>
    <property type="molecule type" value="Genomic_DNA"/>
</dbReference>
<dbReference type="GO" id="GO:0016491">
    <property type="term" value="F:oxidoreductase activity"/>
    <property type="evidence" value="ECO:0007669"/>
    <property type="project" value="UniProtKB-KW"/>
</dbReference>
<dbReference type="FunFam" id="3.40.50.720:FF:000084">
    <property type="entry name" value="Short-chain dehydrogenase reductase"/>
    <property type="match status" value="1"/>
</dbReference>
<dbReference type="STRING" id="1348853.LK12_22565"/>
<dbReference type="Pfam" id="PF13561">
    <property type="entry name" value="adh_short_C2"/>
    <property type="match status" value="1"/>
</dbReference>
<dbReference type="Gene3D" id="3.40.50.720">
    <property type="entry name" value="NAD(P)-binding Rossmann-like Domain"/>
    <property type="match status" value="1"/>
</dbReference>
<evidence type="ECO:0000313" key="4">
    <source>
        <dbReference type="Proteomes" id="UP000031057"/>
    </source>
</evidence>
<dbReference type="InterPro" id="IPR036291">
    <property type="entry name" value="NAD(P)-bd_dom_sf"/>
</dbReference>
<comment type="similarity">
    <text evidence="1">Belongs to the short-chain dehydrogenases/reductases (SDR) family.</text>
</comment>
<reference evidence="3 4" key="1">
    <citation type="submission" date="2014-10" db="EMBL/GenBank/DDBJ databases">
        <title>Genome sequence of Novosphingobium malaysiense MUSC 273(T).</title>
        <authorList>
            <person name="Lee L.-H."/>
        </authorList>
    </citation>
    <scope>NUCLEOTIDE SEQUENCE [LARGE SCALE GENOMIC DNA]</scope>
    <source>
        <strain evidence="3 4">MUSC 273</strain>
    </source>
</reference>
<evidence type="ECO:0000256" key="1">
    <source>
        <dbReference type="ARBA" id="ARBA00006484"/>
    </source>
</evidence>
<proteinExistence type="inferred from homology"/>
<dbReference type="Proteomes" id="UP000031057">
    <property type="component" value="Unassembled WGS sequence"/>
</dbReference>
<dbReference type="InterPro" id="IPR002347">
    <property type="entry name" value="SDR_fam"/>
</dbReference>
<evidence type="ECO:0000313" key="3">
    <source>
        <dbReference type="EMBL" id="KHK89135.1"/>
    </source>
</evidence>
<dbReference type="PANTHER" id="PTHR24321">
    <property type="entry name" value="DEHYDROGENASES, SHORT CHAIN"/>
    <property type="match status" value="1"/>
</dbReference>
<gene>
    <name evidence="3" type="ORF">LK12_22565</name>
</gene>
<protein>
    <recommendedName>
        <fullName evidence="5">Short-chain dehydrogenase</fullName>
    </recommendedName>
</protein>
<dbReference type="PANTHER" id="PTHR24321:SF11">
    <property type="entry name" value="BLR0893 PROTEIN"/>
    <property type="match status" value="1"/>
</dbReference>
<dbReference type="SUPFAM" id="SSF51735">
    <property type="entry name" value="NAD(P)-binding Rossmann-fold domains"/>
    <property type="match status" value="1"/>
</dbReference>
<dbReference type="AlphaFoldDB" id="A0A0B1ZF83"/>
<keyword evidence="2" id="KW-0560">Oxidoreductase</keyword>
<comment type="caution">
    <text evidence="3">The sequence shown here is derived from an EMBL/GenBank/DDBJ whole genome shotgun (WGS) entry which is preliminary data.</text>
</comment>
<keyword evidence="4" id="KW-1185">Reference proteome</keyword>
<sequence>MKGKVAFVSGGATGIGRATARLFAEHGAAVALADLDADRGESVAQALRARGADARFYHADMTSKTAVDGLFEALVKDFGGLDYAHNNVGFSWGANFLDTSSDDFDRTVSLCMRSPFISMQQEIRLMRRRGGGSIVNTASMAGVRYTDAANAVYSAAKAAVIHLSGWVAAHHAADNIRVNAISPGLVATEAVEKFMSPEEQAAHAKSTQPIARAVSVEEIAASVIFLCSAGAAMITGENICISGGSQV</sequence>
<dbReference type="PRINTS" id="PR00081">
    <property type="entry name" value="GDHRDH"/>
</dbReference>
<name>A0A0B1ZF83_9SPHN</name>
<accession>A0A0B1ZF83</accession>